<proteinExistence type="predicted"/>
<dbReference type="RefSeq" id="WP_328276955.1">
    <property type="nucleotide sequence ID" value="NZ_JARTLD010000023.1"/>
</dbReference>
<reference evidence="1 2" key="1">
    <citation type="submission" date="2023-03" db="EMBL/GenBank/DDBJ databases">
        <title>Bacillus Genome Sequencing.</title>
        <authorList>
            <person name="Dunlap C."/>
        </authorList>
    </citation>
    <scope>NUCLEOTIDE SEQUENCE [LARGE SCALE GENOMIC DNA]</scope>
    <source>
        <strain evidence="1 2">NRS-52</strain>
    </source>
</reference>
<dbReference type="EMBL" id="JARTLD010000023">
    <property type="protein sequence ID" value="MED5017336.1"/>
    <property type="molecule type" value="Genomic_DNA"/>
</dbReference>
<protein>
    <submittedName>
        <fullName evidence="1">DUF4830 domain-containing protein</fullName>
    </submittedName>
</protein>
<gene>
    <name evidence="1" type="ORF">P9847_08435</name>
</gene>
<accession>A0ABU6PT56</accession>
<comment type="caution">
    <text evidence="1">The sequence shown here is derived from an EMBL/GenBank/DDBJ whole genome shotgun (WGS) entry which is preliminary data.</text>
</comment>
<dbReference type="PROSITE" id="PS51257">
    <property type="entry name" value="PROKAR_LIPOPROTEIN"/>
    <property type="match status" value="1"/>
</dbReference>
<dbReference type="Proteomes" id="UP001343257">
    <property type="component" value="Unassembled WGS sequence"/>
</dbReference>
<sequence length="159" mass="17989">MRVKWLFFLFLLVGAAGCRSEEEEQSVQAQTILYNQSHVSYLEQHGWNIARFASEFKYSPGTLASFTEHVGDLRTKAHLDLFPYADQEVLETGYILRETTHTYNVITAYLIEADGKIIGSYLVFEQQKQDADGAYQTEDRQIEQMVHSGDGLGTTLSGP</sequence>
<name>A0ABU6PT56_9BACL</name>
<evidence type="ECO:0000313" key="1">
    <source>
        <dbReference type="EMBL" id="MED5017336.1"/>
    </source>
</evidence>
<evidence type="ECO:0000313" key="2">
    <source>
        <dbReference type="Proteomes" id="UP001343257"/>
    </source>
</evidence>
<organism evidence="1 2">
    <name type="scientific">Paenibacillus chibensis</name>
    <dbReference type="NCBI Taxonomy" id="59846"/>
    <lineage>
        <taxon>Bacteria</taxon>
        <taxon>Bacillati</taxon>
        <taxon>Bacillota</taxon>
        <taxon>Bacilli</taxon>
        <taxon>Bacillales</taxon>
        <taxon>Paenibacillaceae</taxon>
        <taxon>Paenibacillus</taxon>
    </lineage>
</organism>
<keyword evidence="2" id="KW-1185">Reference proteome</keyword>